<name>A0A650CXB1_ACIAM</name>
<reference evidence="4 5" key="2">
    <citation type="submission" date="2019-10" db="EMBL/GenBank/DDBJ databases">
        <title>Genome Sequences from Six Type Strain Members of the Archaeal Family Sulfolobaceae: Acidianus ambivalens, Acidianus infernus, Metallosphaera prunae, Stygiolobus azoricus, Sulfolobus metallicus, and Sulfurisphaera ohwakuensis.</title>
        <authorList>
            <person name="Counts J.A."/>
            <person name="Kelly R.M."/>
        </authorList>
    </citation>
    <scope>NUCLEOTIDE SEQUENCE [LARGE SCALE GENOMIC DNA]</scope>
    <source>
        <strain evidence="4 5">LEI 10</strain>
    </source>
</reference>
<dbReference type="Proteomes" id="UP000474054">
    <property type="component" value="Unassembled WGS sequence"/>
</dbReference>
<gene>
    <name evidence="4" type="ORF">D1866_08935</name>
    <name evidence="3" type="ORF">GFB69_00375</name>
</gene>
<dbReference type="EMBL" id="CP045482">
    <property type="protein sequence ID" value="QGR22097.1"/>
    <property type="molecule type" value="Genomic_DNA"/>
</dbReference>
<dbReference type="PANTHER" id="PTHR35579">
    <property type="entry name" value="CRISPR SYSTEM CMS ENDORIBONUCLEASE CSM3"/>
    <property type="match status" value="1"/>
</dbReference>
<dbReference type="KEGG" id="aamb:D1866_08935"/>
<dbReference type="GeneID" id="42779853"/>
<dbReference type="InterPro" id="IPR052216">
    <property type="entry name" value="CRISPR_Csm3_endoribonuclease"/>
</dbReference>
<evidence type="ECO:0000313" key="6">
    <source>
        <dbReference type="Proteomes" id="UP000474054"/>
    </source>
</evidence>
<sequence>MSNSSIYFKTYYIITKISAKITNLSPLRIGAGKGQKIGEPDLPILRTPDGHAVIPGSSLKGIVRNNLARFLMLDADKDLSYAFGGNINEEDMPIGSSLIFNDFVSNKIIDTYERSHIRIDLATGGVKNLFQVEYVPQGNEFYGSIVGRNISISDISGIIYMISNLLNLGIIRVGGFKSRGYGIVKLDVDNVQILLPTANVKYKTKIRIKGGEREINIIVNQNEIVENNKYRFKIEKVDNNLFMNSYILNNESFNSVGMEVVKEWQETTHA</sequence>
<keyword evidence="5" id="KW-1185">Reference proteome</keyword>
<dbReference type="EMBL" id="WHYS01000001">
    <property type="protein sequence ID" value="MQL54269.1"/>
    <property type="molecule type" value="Genomic_DNA"/>
</dbReference>
<keyword evidence="1" id="KW-0051">Antiviral defense</keyword>
<evidence type="ECO:0000313" key="3">
    <source>
        <dbReference type="EMBL" id="MQL54269.1"/>
    </source>
</evidence>
<dbReference type="RefSeq" id="WP_152939197.1">
    <property type="nucleotide sequence ID" value="NZ_CP045482.1"/>
</dbReference>
<evidence type="ECO:0000259" key="2">
    <source>
        <dbReference type="Pfam" id="PF03787"/>
    </source>
</evidence>
<accession>A0A650CXB1</accession>
<feature type="domain" description="CRISPR type III-associated protein" evidence="2">
    <location>
        <begin position="20"/>
        <end position="185"/>
    </location>
</feature>
<dbReference type="Proteomes" id="UP000426328">
    <property type="component" value="Chromosome"/>
</dbReference>
<dbReference type="AlphaFoldDB" id="A0A650CXB1"/>
<evidence type="ECO:0000313" key="4">
    <source>
        <dbReference type="EMBL" id="QGR22097.1"/>
    </source>
</evidence>
<dbReference type="InterPro" id="IPR005537">
    <property type="entry name" value="RAMP_III_fam"/>
</dbReference>
<reference evidence="3 6" key="1">
    <citation type="submission" date="2019-10" db="EMBL/GenBank/DDBJ databases">
        <title>Comparative genomics of sulfur disproportionating microorganisms.</title>
        <authorList>
            <person name="Ward L.M."/>
            <person name="Bertran E."/>
            <person name="Johnston D."/>
        </authorList>
    </citation>
    <scope>NUCLEOTIDE SEQUENCE [LARGE SCALE GENOMIC DNA]</scope>
    <source>
        <strain evidence="3 6">DSM 3772</strain>
    </source>
</reference>
<organism evidence="4 5">
    <name type="scientific">Acidianus ambivalens</name>
    <name type="common">Desulfurolobus ambivalens</name>
    <dbReference type="NCBI Taxonomy" id="2283"/>
    <lineage>
        <taxon>Archaea</taxon>
        <taxon>Thermoproteota</taxon>
        <taxon>Thermoprotei</taxon>
        <taxon>Sulfolobales</taxon>
        <taxon>Sulfolobaceae</taxon>
        <taxon>Acidianus</taxon>
    </lineage>
</organism>
<dbReference type="PANTHER" id="PTHR35579:SF6">
    <property type="entry name" value="DUF324 DOMAIN-CONTAINING PROTEIN"/>
    <property type="match status" value="1"/>
</dbReference>
<proteinExistence type="predicted"/>
<protein>
    <recommendedName>
        <fullName evidence="2">CRISPR type III-associated protein domain-containing protein</fullName>
    </recommendedName>
</protein>
<evidence type="ECO:0000256" key="1">
    <source>
        <dbReference type="ARBA" id="ARBA00023118"/>
    </source>
</evidence>
<evidence type="ECO:0000313" key="5">
    <source>
        <dbReference type="Proteomes" id="UP000426328"/>
    </source>
</evidence>
<dbReference type="GO" id="GO:0051607">
    <property type="term" value="P:defense response to virus"/>
    <property type="evidence" value="ECO:0007669"/>
    <property type="project" value="UniProtKB-KW"/>
</dbReference>
<dbReference type="Pfam" id="PF03787">
    <property type="entry name" value="RAMPs"/>
    <property type="match status" value="1"/>
</dbReference>